<dbReference type="SMART" id="SM00899">
    <property type="entry name" value="FeoA"/>
    <property type="match status" value="1"/>
</dbReference>
<evidence type="ECO:0000259" key="2">
    <source>
        <dbReference type="SMART" id="SM00899"/>
    </source>
</evidence>
<evidence type="ECO:0000313" key="4">
    <source>
        <dbReference type="EMBL" id="HGQ19001.1"/>
    </source>
</evidence>
<comment type="caution">
    <text evidence="3">The sequence shown here is derived from an EMBL/GenBank/DDBJ whole genome shotgun (WGS) entry which is preliminary data.</text>
</comment>
<sequence>MASNSSIATLESLARNTKFKIKDIIAGHGLKQRLLQMGFVPGTEGFVVNNTGGHVVVYIRNSQVGISKGIAKKIYVEIV</sequence>
<name>A0A7J3I934_9CREN</name>
<keyword evidence="1" id="KW-0408">Iron</keyword>
<dbReference type="PANTHER" id="PTHR43151">
    <property type="entry name" value="FEOA FAMILY PROTEIN"/>
    <property type="match status" value="1"/>
</dbReference>
<dbReference type="Pfam" id="PF04023">
    <property type="entry name" value="FeoA"/>
    <property type="match status" value="1"/>
</dbReference>
<gene>
    <name evidence="3" type="ORF">ENT87_06895</name>
    <name evidence="4" type="ORF">ENU30_08555</name>
</gene>
<dbReference type="EMBL" id="DTAI01000205">
    <property type="protein sequence ID" value="HGN37258.1"/>
    <property type="molecule type" value="Genomic_DNA"/>
</dbReference>
<dbReference type="AlphaFoldDB" id="A0A7J3I934"/>
<protein>
    <submittedName>
        <fullName evidence="3">Ferrous iron transport protein A</fullName>
    </submittedName>
</protein>
<dbReference type="InterPro" id="IPR007167">
    <property type="entry name" value="Fe-transptr_FeoA-like"/>
</dbReference>
<dbReference type="EMBL" id="DTBZ01000158">
    <property type="protein sequence ID" value="HGQ19001.1"/>
    <property type="molecule type" value="Genomic_DNA"/>
</dbReference>
<feature type="domain" description="Ferrous iron transporter FeoA-like" evidence="2">
    <location>
        <begin position="8"/>
        <end position="78"/>
    </location>
</feature>
<dbReference type="GO" id="GO:0046914">
    <property type="term" value="F:transition metal ion binding"/>
    <property type="evidence" value="ECO:0007669"/>
    <property type="project" value="InterPro"/>
</dbReference>
<organism evidence="3">
    <name type="scientific">Ignisphaera aggregans</name>
    <dbReference type="NCBI Taxonomy" id="334771"/>
    <lineage>
        <taxon>Archaea</taxon>
        <taxon>Thermoproteota</taxon>
        <taxon>Thermoprotei</taxon>
        <taxon>Desulfurococcales</taxon>
        <taxon>Desulfurococcaceae</taxon>
        <taxon>Ignisphaera</taxon>
    </lineage>
</organism>
<evidence type="ECO:0000313" key="3">
    <source>
        <dbReference type="EMBL" id="HGN37258.1"/>
    </source>
</evidence>
<evidence type="ECO:0000256" key="1">
    <source>
        <dbReference type="ARBA" id="ARBA00023004"/>
    </source>
</evidence>
<dbReference type="InterPro" id="IPR053184">
    <property type="entry name" value="FeoA-like"/>
</dbReference>
<dbReference type="Gene3D" id="2.30.30.90">
    <property type="match status" value="1"/>
</dbReference>
<reference evidence="3" key="1">
    <citation type="journal article" date="2020" name="mSystems">
        <title>Genome- and Community-Level Interaction Insights into Carbon Utilization and Element Cycling Functions of Hydrothermarchaeota in Hydrothermal Sediment.</title>
        <authorList>
            <person name="Zhou Z."/>
            <person name="Liu Y."/>
            <person name="Xu W."/>
            <person name="Pan J."/>
            <person name="Luo Z.H."/>
            <person name="Li M."/>
        </authorList>
    </citation>
    <scope>NUCLEOTIDE SEQUENCE [LARGE SCALE GENOMIC DNA]</scope>
    <source>
        <strain evidence="3">SpSt-618</strain>
        <strain evidence="4">SpSt-657</strain>
    </source>
</reference>
<dbReference type="InterPro" id="IPR038157">
    <property type="entry name" value="FeoA_core_dom"/>
</dbReference>
<proteinExistence type="predicted"/>
<dbReference type="SUPFAM" id="SSF50037">
    <property type="entry name" value="C-terminal domain of transcriptional repressors"/>
    <property type="match status" value="1"/>
</dbReference>
<accession>A0A7J3I934</accession>
<dbReference type="PANTHER" id="PTHR43151:SF1">
    <property type="entry name" value="SSR2333 PROTEIN"/>
    <property type="match status" value="1"/>
</dbReference>
<dbReference type="InterPro" id="IPR008988">
    <property type="entry name" value="Transcriptional_repressor_C"/>
</dbReference>